<evidence type="ECO:0000313" key="2">
    <source>
        <dbReference type="EMBL" id="RCN59189.1"/>
    </source>
</evidence>
<sequence length="138" mass="14357">MSEARISHSGGVFMEAKAQYLPVSPARTGPKIMLFVTGVAVGYAAATLLAPKSGREVRSSLSEFAKTKSDRVAGAVRDVVGATREATRSVTRRVADVMDQGRDKARGAVAAAASSVESGNAPHVGDETTHERAAPGYQ</sequence>
<comment type="caution">
    <text evidence="2">The sequence shown here is derived from an EMBL/GenBank/DDBJ whole genome shotgun (WGS) entry which is preliminary data.</text>
</comment>
<evidence type="ECO:0000313" key="3">
    <source>
        <dbReference type="Proteomes" id="UP000253250"/>
    </source>
</evidence>
<dbReference type="Proteomes" id="UP000253250">
    <property type="component" value="Unassembled WGS sequence"/>
</dbReference>
<accession>A0A368HL36</accession>
<dbReference type="OrthoDB" id="9931952at2"/>
<reference evidence="2 3" key="1">
    <citation type="submission" date="2018-02" db="EMBL/GenBank/DDBJ databases">
        <title>Insights into the biology of acidophilic members of the Acidiferrobacteraceae family derived from comparative genomic analyses.</title>
        <authorList>
            <person name="Issotta F."/>
            <person name="Thyssen C."/>
            <person name="Mena C."/>
            <person name="Moya A."/>
            <person name="Bellenberg S."/>
            <person name="Sproer C."/>
            <person name="Covarrubias P.C."/>
            <person name="Sand W."/>
            <person name="Quatrini R."/>
            <person name="Vera M."/>
        </authorList>
    </citation>
    <scope>NUCLEOTIDE SEQUENCE [LARGE SCALE GENOMIC DNA]</scope>
    <source>
        <strain evidence="3">m-1</strain>
    </source>
</reference>
<organism evidence="2 3">
    <name type="scientific">Acidiferrobacter thiooxydans</name>
    <dbReference type="NCBI Taxonomy" id="163359"/>
    <lineage>
        <taxon>Bacteria</taxon>
        <taxon>Pseudomonadati</taxon>
        <taxon>Pseudomonadota</taxon>
        <taxon>Gammaproteobacteria</taxon>
        <taxon>Acidiferrobacterales</taxon>
        <taxon>Acidiferrobacteraceae</taxon>
        <taxon>Acidiferrobacter</taxon>
    </lineage>
</organism>
<evidence type="ECO:0000256" key="1">
    <source>
        <dbReference type="SAM" id="MobiDB-lite"/>
    </source>
</evidence>
<proteinExistence type="predicted"/>
<dbReference type="Pfam" id="PF12732">
    <property type="entry name" value="YtxH"/>
    <property type="match status" value="1"/>
</dbReference>
<feature type="region of interest" description="Disordered" evidence="1">
    <location>
        <begin position="99"/>
        <end position="138"/>
    </location>
</feature>
<keyword evidence="3" id="KW-1185">Reference proteome</keyword>
<dbReference type="AlphaFoldDB" id="A0A368HL36"/>
<protein>
    <submittedName>
        <fullName evidence="2">YtxH domain-containing protein</fullName>
    </submittedName>
</protein>
<dbReference type="InterPro" id="IPR024623">
    <property type="entry name" value="YtxH"/>
</dbReference>
<dbReference type="EMBL" id="PSYR01000001">
    <property type="protein sequence ID" value="RCN59189.1"/>
    <property type="molecule type" value="Genomic_DNA"/>
</dbReference>
<gene>
    <name evidence="2" type="ORF">C4900_05580</name>
</gene>
<feature type="compositionally biased region" description="Basic and acidic residues" evidence="1">
    <location>
        <begin position="124"/>
        <end position="138"/>
    </location>
</feature>
<name>A0A368HL36_9GAMM</name>